<reference evidence="2" key="1">
    <citation type="submission" date="2022-11" db="UniProtKB">
        <authorList>
            <consortium name="WormBaseParasite"/>
        </authorList>
    </citation>
    <scope>IDENTIFICATION</scope>
</reference>
<protein>
    <submittedName>
        <fullName evidence="2">Uncharacterized protein</fullName>
    </submittedName>
</protein>
<dbReference type="WBParaSite" id="nRc.2.0.1.t13169-RA">
    <property type="protein sequence ID" value="nRc.2.0.1.t13169-RA"/>
    <property type="gene ID" value="nRc.2.0.1.g13169"/>
</dbReference>
<organism evidence="1 2">
    <name type="scientific">Romanomermis culicivorax</name>
    <name type="common">Nematode worm</name>
    <dbReference type="NCBI Taxonomy" id="13658"/>
    <lineage>
        <taxon>Eukaryota</taxon>
        <taxon>Metazoa</taxon>
        <taxon>Ecdysozoa</taxon>
        <taxon>Nematoda</taxon>
        <taxon>Enoplea</taxon>
        <taxon>Dorylaimia</taxon>
        <taxon>Mermithida</taxon>
        <taxon>Mermithoidea</taxon>
        <taxon>Mermithidae</taxon>
        <taxon>Romanomermis</taxon>
    </lineage>
</organism>
<evidence type="ECO:0000313" key="1">
    <source>
        <dbReference type="Proteomes" id="UP000887565"/>
    </source>
</evidence>
<evidence type="ECO:0000313" key="2">
    <source>
        <dbReference type="WBParaSite" id="nRc.2.0.1.t13169-RA"/>
    </source>
</evidence>
<dbReference type="Proteomes" id="UP000887565">
    <property type="component" value="Unplaced"/>
</dbReference>
<dbReference type="AlphaFoldDB" id="A0A915IH83"/>
<keyword evidence="1" id="KW-1185">Reference proteome</keyword>
<proteinExistence type="predicted"/>
<name>A0A915IH83_ROMCU</name>
<accession>A0A915IH83</accession>
<sequence>MAIPDCNVDIAPAIEDNLHFFLERANKWPVCKDECLRNVNQALLECAFPLISILNKIEKGNGDLSYIQKAVPHSLRHFSLVLQDVTVDRCFQLLRILGMNTKILPEISSVNVASDKNVQRCLDP</sequence>